<dbReference type="Proteomes" id="UP001256711">
    <property type="component" value="Unassembled WGS sequence"/>
</dbReference>
<proteinExistence type="predicted"/>
<sequence>MKKKMLILLAFSLLTLGACGNDKSESETVNDFSKEAITNLKSQTKAYSDEELQAGEVPLNEYIQIEGEITKTDGGKKITKGDRFVLQSGNSQYQVFNEQEAPLSLGDRVTVYGEYYGIIKGMLIERNE</sequence>
<feature type="signal peptide" evidence="1">
    <location>
        <begin position="1"/>
        <end position="20"/>
    </location>
</feature>
<comment type="caution">
    <text evidence="2">The sequence shown here is derived from an EMBL/GenBank/DDBJ whole genome shotgun (WGS) entry which is preliminary data.</text>
</comment>
<dbReference type="EMBL" id="JARQBJ010000002">
    <property type="protein sequence ID" value="MDT2809954.1"/>
    <property type="molecule type" value="Genomic_DNA"/>
</dbReference>
<evidence type="ECO:0000313" key="2">
    <source>
        <dbReference type="EMBL" id="MDT2809954.1"/>
    </source>
</evidence>
<evidence type="ECO:0000256" key="1">
    <source>
        <dbReference type="SAM" id="SignalP"/>
    </source>
</evidence>
<reference evidence="2" key="1">
    <citation type="submission" date="2023-03" db="EMBL/GenBank/DDBJ databases">
        <authorList>
            <person name="Shen W."/>
            <person name="Cai J."/>
        </authorList>
    </citation>
    <scope>NUCLEOTIDE SEQUENCE</scope>
    <source>
        <strain evidence="2">B226-2</strain>
    </source>
</reference>
<name>A0AAW8TW83_9ENTE</name>
<evidence type="ECO:0008006" key="4">
    <source>
        <dbReference type="Google" id="ProtNLM"/>
    </source>
</evidence>
<feature type="chain" id="PRO_5043432148" description="Lipoprotein" evidence="1">
    <location>
        <begin position="21"/>
        <end position="128"/>
    </location>
</feature>
<keyword evidence="1" id="KW-0732">Signal</keyword>
<dbReference type="AlphaFoldDB" id="A0AAW8TW83"/>
<evidence type="ECO:0000313" key="3">
    <source>
        <dbReference type="Proteomes" id="UP001256711"/>
    </source>
</evidence>
<gene>
    <name evidence="2" type="ORF">P7H43_05620</name>
</gene>
<accession>A0AAW8TW83</accession>
<dbReference type="RefSeq" id="WP_161998590.1">
    <property type="nucleotide sequence ID" value="NZ_CATYFE010000007.1"/>
</dbReference>
<dbReference type="PROSITE" id="PS51257">
    <property type="entry name" value="PROKAR_LIPOPROTEIN"/>
    <property type="match status" value="1"/>
</dbReference>
<protein>
    <recommendedName>
        <fullName evidence="4">Lipoprotein</fullName>
    </recommendedName>
</protein>
<organism evidence="2 3">
    <name type="scientific">Enterococcus asini</name>
    <dbReference type="NCBI Taxonomy" id="57732"/>
    <lineage>
        <taxon>Bacteria</taxon>
        <taxon>Bacillati</taxon>
        <taxon>Bacillota</taxon>
        <taxon>Bacilli</taxon>
        <taxon>Lactobacillales</taxon>
        <taxon>Enterococcaceae</taxon>
        <taxon>Enterococcus</taxon>
    </lineage>
</organism>